<dbReference type="Gene3D" id="3.40.50.2300">
    <property type="match status" value="1"/>
</dbReference>
<dbReference type="PANTHER" id="PTHR43065:SF42">
    <property type="entry name" value="TWO-COMPONENT SENSOR PPRA"/>
    <property type="match status" value="1"/>
</dbReference>
<dbReference type="EMBL" id="LAZR01000281">
    <property type="protein sequence ID" value="KKN77303.1"/>
    <property type="molecule type" value="Genomic_DNA"/>
</dbReference>
<dbReference type="InterPro" id="IPR004358">
    <property type="entry name" value="Sig_transdc_His_kin-like_C"/>
</dbReference>
<dbReference type="SMART" id="SM00448">
    <property type="entry name" value="REC"/>
    <property type="match status" value="1"/>
</dbReference>
<evidence type="ECO:0000259" key="2">
    <source>
        <dbReference type="PROSITE" id="PS50109"/>
    </source>
</evidence>
<dbReference type="PRINTS" id="PR00344">
    <property type="entry name" value="BCTRLSENSOR"/>
</dbReference>
<dbReference type="InterPro" id="IPR036890">
    <property type="entry name" value="HATPase_C_sf"/>
</dbReference>
<evidence type="ECO:0008006" key="5">
    <source>
        <dbReference type="Google" id="ProtNLM"/>
    </source>
</evidence>
<feature type="domain" description="Response regulatory" evidence="3">
    <location>
        <begin position="519"/>
        <end position="632"/>
    </location>
</feature>
<reference evidence="4" key="1">
    <citation type="journal article" date="2015" name="Nature">
        <title>Complex archaea that bridge the gap between prokaryotes and eukaryotes.</title>
        <authorList>
            <person name="Spang A."/>
            <person name="Saw J.H."/>
            <person name="Jorgensen S.L."/>
            <person name="Zaremba-Niedzwiedzka K."/>
            <person name="Martijn J."/>
            <person name="Lind A.E."/>
            <person name="van Eijk R."/>
            <person name="Schleper C."/>
            <person name="Guy L."/>
            <person name="Ettema T.J."/>
        </authorList>
    </citation>
    <scope>NUCLEOTIDE SEQUENCE</scope>
</reference>
<dbReference type="Gene3D" id="3.30.450.20">
    <property type="entry name" value="PAS domain"/>
    <property type="match status" value="2"/>
</dbReference>
<evidence type="ECO:0000313" key="4">
    <source>
        <dbReference type="EMBL" id="KKN77303.1"/>
    </source>
</evidence>
<dbReference type="PANTHER" id="PTHR43065">
    <property type="entry name" value="SENSOR HISTIDINE KINASE"/>
    <property type="match status" value="1"/>
</dbReference>
<dbReference type="InterPro" id="IPR005467">
    <property type="entry name" value="His_kinase_dom"/>
</dbReference>
<protein>
    <recommendedName>
        <fullName evidence="5">Histidine kinase</fullName>
    </recommendedName>
</protein>
<dbReference type="Gene3D" id="3.30.565.10">
    <property type="entry name" value="Histidine kinase-like ATPase, C-terminal domain"/>
    <property type="match status" value="1"/>
</dbReference>
<dbReference type="SUPFAM" id="SSF52172">
    <property type="entry name" value="CheY-like"/>
    <property type="match status" value="1"/>
</dbReference>
<organism evidence="4">
    <name type="scientific">marine sediment metagenome</name>
    <dbReference type="NCBI Taxonomy" id="412755"/>
    <lineage>
        <taxon>unclassified sequences</taxon>
        <taxon>metagenomes</taxon>
        <taxon>ecological metagenomes</taxon>
    </lineage>
</organism>
<dbReference type="SMART" id="SM00387">
    <property type="entry name" value="HATPase_c"/>
    <property type="match status" value="1"/>
</dbReference>
<dbReference type="SUPFAM" id="SSF55785">
    <property type="entry name" value="PYP-like sensor domain (PAS domain)"/>
    <property type="match status" value="2"/>
</dbReference>
<dbReference type="PROSITE" id="PS50109">
    <property type="entry name" value="HIS_KIN"/>
    <property type="match status" value="1"/>
</dbReference>
<dbReference type="GO" id="GO:0016772">
    <property type="term" value="F:transferase activity, transferring phosphorus-containing groups"/>
    <property type="evidence" value="ECO:0007669"/>
    <property type="project" value="InterPro"/>
</dbReference>
<dbReference type="InterPro" id="IPR003594">
    <property type="entry name" value="HATPase_dom"/>
</dbReference>
<dbReference type="PROSITE" id="PS50110">
    <property type="entry name" value="RESPONSE_REGULATORY"/>
    <property type="match status" value="1"/>
</dbReference>
<sequence>MQIDDHQTKLMTAAGLNLIAQALTIYDADLRLVLCNAPFQQMFDLPKALVTPGASFQETITLLAQLGEYGDVDDVAHFVAERVEQARAFEAHYMERTRANGRTISVEGSPLPQGGWVTVYTDITRTKQQEALLRARSDALSGQVLAHAEELSATNRELAAMNTALEEAKRQLTLSEARTRLTTEMMPAHIAHVDANACYTYSNRRLASVMPGRRADLIGRHITEVLGKQAYDSIAPSLTQAFAGKPSVIEFTDEMSARRIRGAFTPDTNGGVYILSMDVTEETQNRVALQQTRRREIAAQVISGLAHDFSNLLTIILGLQSRLGRLDGQPAEAAPLIEGTLAAARRGGTLLSSIADMTGARTLRPTATHIPRLLEDLTLIARPTLPKGMTLSIDNQMGDTPVLLDSGLVQDGLLNLILNARDACGAAGAISLEVRQVHDTWIEWVLRDTGPGFSPSALEHGFDPFFTTKGAEGSGLGLPMVYDMVKSAGGDLRLGNTAHGAQVTMRLPYRPAVAATTGLVLLVEDADDLRALVRDMLMGLGHSVIEAASADEATALLADLPDIALILSDIQLVGEATGLDLAKRLPPDAPPLVLMTSLPPDDAQFLEAQTLAPVLRKPFEAADLTALIAPKEIAAQ</sequence>
<feature type="domain" description="Histidine kinase" evidence="2">
    <location>
        <begin position="304"/>
        <end position="511"/>
    </location>
</feature>
<evidence type="ECO:0000259" key="3">
    <source>
        <dbReference type="PROSITE" id="PS50110"/>
    </source>
</evidence>
<dbReference type="Pfam" id="PF00072">
    <property type="entry name" value="Response_reg"/>
    <property type="match status" value="1"/>
</dbReference>
<proteinExistence type="predicted"/>
<dbReference type="AlphaFoldDB" id="A0A0F9WG59"/>
<dbReference type="GO" id="GO:0000160">
    <property type="term" value="P:phosphorelay signal transduction system"/>
    <property type="evidence" value="ECO:0007669"/>
    <property type="project" value="InterPro"/>
</dbReference>
<accession>A0A0F9WG59</accession>
<dbReference type="InterPro" id="IPR011006">
    <property type="entry name" value="CheY-like_superfamily"/>
</dbReference>
<dbReference type="SUPFAM" id="SSF55874">
    <property type="entry name" value="ATPase domain of HSP90 chaperone/DNA topoisomerase II/histidine kinase"/>
    <property type="match status" value="1"/>
</dbReference>
<dbReference type="Pfam" id="PF12860">
    <property type="entry name" value="PAS_7"/>
    <property type="match status" value="1"/>
</dbReference>
<feature type="coiled-coil region" evidence="1">
    <location>
        <begin position="148"/>
        <end position="178"/>
    </location>
</feature>
<dbReference type="InterPro" id="IPR001789">
    <property type="entry name" value="Sig_transdc_resp-reg_receiver"/>
</dbReference>
<comment type="caution">
    <text evidence="4">The sequence shown here is derived from an EMBL/GenBank/DDBJ whole genome shotgun (WGS) entry which is preliminary data.</text>
</comment>
<gene>
    <name evidence="4" type="ORF">LCGC14_0361650</name>
</gene>
<dbReference type="Pfam" id="PF02518">
    <property type="entry name" value="HATPase_c"/>
    <property type="match status" value="1"/>
</dbReference>
<dbReference type="InterPro" id="IPR035965">
    <property type="entry name" value="PAS-like_dom_sf"/>
</dbReference>
<name>A0A0F9WG59_9ZZZZ</name>
<evidence type="ECO:0000256" key="1">
    <source>
        <dbReference type="SAM" id="Coils"/>
    </source>
</evidence>
<keyword evidence="1" id="KW-0175">Coiled coil</keyword>